<gene>
    <name evidence="1" type="ORF">AZH43_08270</name>
</gene>
<sequence length="64" mass="7408">MNNLIVELLKPVTLEKENCEPLTFEQGTVLKVIMQTPKGLLVSNDNNFNFMISLKDQDTIWREI</sequence>
<dbReference type="Proteomes" id="UP000076276">
    <property type="component" value="Unassembled WGS sequence"/>
</dbReference>
<dbReference type="OrthoDB" id="6699275at2"/>
<dbReference type="RefSeq" id="WP_067667398.1">
    <property type="nucleotide sequence ID" value="NZ_CBCSIK010000002.1"/>
</dbReference>
<name>A0A151Y4E0_9GAMM</name>
<keyword evidence="2" id="KW-1185">Reference proteome</keyword>
<organism evidence="1 2">
    <name type="scientific">Acinetobacter pragensis</name>
    <dbReference type="NCBI Taxonomy" id="1806892"/>
    <lineage>
        <taxon>Bacteria</taxon>
        <taxon>Pseudomonadati</taxon>
        <taxon>Pseudomonadota</taxon>
        <taxon>Gammaproteobacteria</taxon>
        <taxon>Moraxellales</taxon>
        <taxon>Moraxellaceae</taxon>
        <taxon>Acinetobacter</taxon>
    </lineage>
</organism>
<protein>
    <submittedName>
        <fullName evidence="1">Uncharacterized protein</fullName>
    </submittedName>
</protein>
<reference evidence="1 2" key="1">
    <citation type="submission" date="2016-03" db="EMBL/GenBank/DDBJ databases">
        <title>Acinetobacter genomospecies 28 strain ANC 4149.</title>
        <authorList>
            <person name="Radolfova-Krizova L."/>
            <person name="Nemec A."/>
        </authorList>
    </citation>
    <scope>NUCLEOTIDE SEQUENCE [LARGE SCALE GENOMIC DNA]</scope>
    <source>
        <strain evidence="1 2">ANC 4149</strain>
    </source>
</reference>
<comment type="caution">
    <text evidence="1">The sequence shown here is derived from an EMBL/GenBank/DDBJ whole genome shotgun (WGS) entry which is preliminary data.</text>
</comment>
<accession>A0A151Y4E0</accession>
<dbReference type="AlphaFoldDB" id="A0A151Y4E0"/>
<evidence type="ECO:0000313" key="2">
    <source>
        <dbReference type="Proteomes" id="UP000076276"/>
    </source>
</evidence>
<proteinExistence type="predicted"/>
<dbReference type="EMBL" id="LUAW01000013">
    <property type="protein sequence ID" value="KYQ72912.1"/>
    <property type="molecule type" value="Genomic_DNA"/>
</dbReference>
<evidence type="ECO:0000313" key="1">
    <source>
        <dbReference type="EMBL" id="KYQ72912.1"/>
    </source>
</evidence>